<dbReference type="OrthoDB" id="3985792at2"/>
<proteinExistence type="predicted"/>
<sequence length="279" mass="29767">MDGQWHRPPQDWRPPAAKPRSGCRLATLPGPAEYSRDPDKGGEVTGMSASGEYVVGNAGRDDVLWHDGRYRSLASIPGLNHPEDVNSAGVVVGTELGTGDDRPWMYDDGELTYLRVPELGRHELVAVSAINDDGHILGAVAFDDGIEQKDLEPLVWHVDSPGEYATPDVESGPHWKATESTRWPVFDRDADETGGTVLDQARAADGGGRVYGIKGDMPAMADGEEVTELPAIAPRPSDASLQVGLATEVSRDGEVVAGTSTDSGGTAFPVTWTCRPPSR</sequence>
<keyword evidence="3" id="KW-1185">Reference proteome</keyword>
<protein>
    <recommendedName>
        <fullName evidence="4">HAF family extracellular repeat protein</fullName>
    </recommendedName>
</protein>
<reference evidence="2 3" key="1">
    <citation type="submission" date="2018-03" db="EMBL/GenBank/DDBJ databases">
        <title>Genomic Encyclopedia of Archaeal and Bacterial Type Strains, Phase II (KMG-II): from individual species to whole genera.</title>
        <authorList>
            <person name="Goeker M."/>
        </authorList>
    </citation>
    <scope>NUCLEOTIDE SEQUENCE [LARGE SCALE GENOMIC DNA]</scope>
    <source>
        <strain evidence="2 3">DSM 45312</strain>
    </source>
</reference>
<dbReference type="Proteomes" id="UP000240542">
    <property type="component" value="Unassembled WGS sequence"/>
</dbReference>
<organism evidence="2 3">
    <name type="scientific">Murinocardiopsis flavida</name>
    <dbReference type="NCBI Taxonomy" id="645275"/>
    <lineage>
        <taxon>Bacteria</taxon>
        <taxon>Bacillati</taxon>
        <taxon>Actinomycetota</taxon>
        <taxon>Actinomycetes</taxon>
        <taxon>Streptosporangiales</taxon>
        <taxon>Nocardiopsidaceae</taxon>
        <taxon>Murinocardiopsis</taxon>
    </lineage>
</organism>
<evidence type="ECO:0000313" key="3">
    <source>
        <dbReference type="Proteomes" id="UP000240542"/>
    </source>
</evidence>
<gene>
    <name evidence="2" type="ORF">CLV63_13346</name>
</gene>
<dbReference type="RefSeq" id="WP_106586656.1">
    <property type="nucleotide sequence ID" value="NZ_PYGA01000033.1"/>
</dbReference>
<evidence type="ECO:0000256" key="1">
    <source>
        <dbReference type="SAM" id="MobiDB-lite"/>
    </source>
</evidence>
<name>A0A2P8CPP5_9ACTN</name>
<comment type="caution">
    <text evidence="2">The sequence shown here is derived from an EMBL/GenBank/DDBJ whole genome shotgun (WGS) entry which is preliminary data.</text>
</comment>
<evidence type="ECO:0008006" key="4">
    <source>
        <dbReference type="Google" id="ProtNLM"/>
    </source>
</evidence>
<dbReference type="EMBL" id="PYGA01000033">
    <property type="protein sequence ID" value="PSK86929.1"/>
    <property type="molecule type" value="Genomic_DNA"/>
</dbReference>
<accession>A0A2P8CPP5</accession>
<feature type="compositionally biased region" description="Basic and acidic residues" evidence="1">
    <location>
        <begin position="1"/>
        <end position="10"/>
    </location>
</feature>
<dbReference type="AlphaFoldDB" id="A0A2P8CPP5"/>
<evidence type="ECO:0000313" key="2">
    <source>
        <dbReference type="EMBL" id="PSK86929.1"/>
    </source>
</evidence>
<feature type="region of interest" description="Disordered" evidence="1">
    <location>
        <begin position="1"/>
        <end position="48"/>
    </location>
</feature>